<reference evidence="3 4" key="1">
    <citation type="submission" date="2023-07" db="EMBL/GenBank/DDBJ databases">
        <title>Genomic Encyclopedia of Type Strains, Phase IV (KMG-IV): sequencing the most valuable type-strain genomes for metagenomic binning, comparative biology and taxonomic classification.</title>
        <authorList>
            <person name="Goeker M."/>
        </authorList>
    </citation>
    <scope>NUCLEOTIDE SEQUENCE [LARGE SCALE GENOMIC DNA]</scope>
    <source>
        <strain evidence="3 4">DSM 19619</strain>
    </source>
</reference>
<dbReference type="PANTHER" id="PTHR34047">
    <property type="entry name" value="NUCLEAR INTRON MATURASE 1, MITOCHONDRIAL-RELATED"/>
    <property type="match status" value="1"/>
</dbReference>
<accession>A0ABU0JEN1</accession>
<feature type="compositionally biased region" description="Low complexity" evidence="2">
    <location>
        <begin position="329"/>
        <end position="338"/>
    </location>
</feature>
<sequence>MDGHDMRVPVWPGVVADPGMCRRSLTGNRDIPRLTVARSACGGPHREGEEPKPMMHGRGKSDAAIVAVKPTNKVGRPAAEPVEPRAATEGNAGRNRTRRAQNRASVSQALGRIRQAARQRKKERFTALYHHLGIELVEEAFFDLQKSAAAGVDGMTWQDYAADHERKLADLHARVQRGAYRALPSRRVYIPKPDGRQRPLAVAALEDKIVQRATAAVLNAIYEEDFLGFSYGFRPRPGALAATQAGEAGRHHNAAAVTHPSAAVLAGEEGALDVDAVGQVEGLLVIIRQRAVVASMEPRTAVGSATSPAKVSTRSASRPARAAARRSVSRSTSITRAPSARKRRAAARPTLPQPPVMTQTLSSSRGMGPSFGS</sequence>
<proteinExistence type="inferred from homology"/>
<dbReference type="InterPro" id="IPR051083">
    <property type="entry name" value="GrpII_Intron_Splice-Mob/Def"/>
</dbReference>
<dbReference type="PANTHER" id="PTHR34047:SF8">
    <property type="entry name" value="PROTEIN YKFC"/>
    <property type="match status" value="1"/>
</dbReference>
<protein>
    <recommendedName>
        <fullName evidence="5">Reverse transcriptase domain-containing protein</fullName>
    </recommendedName>
</protein>
<feature type="compositionally biased region" description="Low complexity" evidence="2">
    <location>
        <begin position="76"/>
        <end position="87"/>
    </location>
</feature>
<organism evidence="3 4">
    <name type="scientific">Labrys wisconsinensis</name>
    <dbReference type="NCBI Taxonomy" id="425677"/>
    <lineage>
        <taxon>Bacteria</taxon>
        <taxon>Pseudomonadati</taxon>
        <taxon>Pseudomonadota</taxon>
        <taxon>Alphaproteobacteria</taxon>
        <taxon>Hyphomicrobiales</taxon>
        <taxon>Xanthobacteraceae</taxon>
        <taxon>Labrys</taxon>
    </lineage>
</organism>
<gene>
    <name evidence="3" type="ORF">QO011_005763</name>
</gene>
<evidence type="ECO:0000313" key="3">
    <source>
        <dbReference type="EMBL" id="MDQ0472733.1"/>
    </source>
</evidence>
<evidence type="ECO:0000313" key="4">
    <source>
        <dbReference type="Proteomes" id="UP001242480"/>
    </source>
</evidence>
<feature type="region of interest" description="Disordered" evidence="2">
    <location>
        <begin position="38"/>
        <end position="60"/>
    </location>
</feature>
<feature type="compositionally biased region" description="Low complexity" evidence="2">
    <location>
        <begin position="312"/>
        <end position="322"/>
    </location>
</feature>
<feature type="compositionally biased region" description="Polar residues" evidence="2">
    <location>
        <begin position="356"/>
        <end position="365"/>
    </location>
</feature>
<dbReference type="EMBL" id="JAUSVX010000013">
    <property type="protein sequence ID" value="MDQ0472733.1"/>
    <property type="molecule type" value="Genomic_DNA"/>
</dbReference>
<comment type="similarity">
    <text evidence="1">Belongs to the bacterial reverse transcriptase family.</text>
</comment>
<evidence type="ECO:0008006" key="5">
    <source>
        <dbReference type="Google" id="ProtNLM"/>
    </source>
</evidence>
<dbReference type="InterPro" id="IPR043502">
    <property type="entry name" value="DNA/RNA_pol_sf"/>
</dbReference>
<feature type="region of interest" description="Disordered" evidence="2">
    <location>
        <begin position="297"/>
        <end position="373"/>
    </location>
</feature>
<keyword evidence="4" id="KW-1185">Reference proteome</keyword>
<feature type="region of interest" description="Disordered" evidence="2">
    <location>
        <begin position="73"/>
        <end position="108"/>
    </location>
</feature>
<evidence type="ECO:0000256" key="1">
    <source>
        <dbReference type="ARBA" id="ARBA00034120"/>
    </source>
</evidence>
<dbReference type="Proteomes" id="UP001242480">
    <property type="component" value="Unassembled WGS sequence"/>
</dbReference>
<comment type="caution">
    <text evidence="3">The sequence shown here is derived from an EMBL/GenBank/DDBJ whole genome shotgun (WGS) entry which is preliminary data.</text>
</comment>
<dbReference type="SUPFAM" id="SSF56672">
    <property type="entry name" value="DNA/RNA polymerases"/>
    <property type="match status" value="1"/>
</dbReference>
<evidence type="ECO:0000256" key="2">
    <source>
        <dbReference type="SAM" id="MobiDB-lite"/>
    </source>
</evidence>
<feature type="compositionally biased region" description="Basic and acidic residues" evidence="2">
    <location>
        <begin position="44"/>
        <end position="53"/>
    </location>
</feature>
<name>A0ABU0JEN1_9HYPH</name>